<evidence type="ECO:0000256" key="2">
    <source>
        <dbReference type="ARBA" id="ARBA00022448"/>
    </source>
</evidence>
<evidence type="ECO:0000313" key="11">
    <source>
        <dbReference type="Ensembl" id="ENSCMIP00000030023.1"/>
    </source>
</evidence>
<dbReference type="PANTHER" id="PTHR13172">
    <property type="entry name" value="MITOCHONDRIAL IMPORT INNER MEMBRANE TRANSLOCASE SUBUNIT TIM9B"/>
    <property type="match status" value="1"/>
</dbReference>
<feature type="compositionally biased region" description="Polar residues" evidence="9">
    <location>
        <begin position="141"/>
        <end position="155"/>
    </location>
</feature>
<dbReference type="InterPro" id="IPR035427">
    <property type="entry name" value="Tim10-like_dom_sf"/>
</dbReference>
<reference evidence="11" key="4">
    <citation type="submission" date="2025-08" db="UniProtKB">
        <authorList>
            <consortium name="Ensembl"/>
        </authorList>
    </citation>
    <scope>IDENTIFICATION</scope>
</reference>
<evidence type="ECO:0000256" key="7">
    <source>
        <dbReference type="ARBA" id="ARBA00023128"/>
    </source>
</evidence>
<keyword evidence="6" id="KW-0811">Translocation</keyword>
<evidence type="ECO:0000256" key="8">
    <source>
        <dbReference type="ARBA" id="ARBA00023157"/>
    </source>
</evidence>
<dbReference type="FunCoup" id="A0A4W3IUU4">
    <property type="interactions" value="287"/>
</dbReference>
<dbReference type="Gene3D" id="1.10.287.810">
    <property type="entry name" value="Mitochondrial import inner membrane translocase subunit tim13 like domains"/>
    <property type="match status" value="1"/>
</dbReference>
<keyword evidence="3" id="KW-0479">Metal-binding</keyword>
<keyword evidence="2" id="KW-0813">Transport</keyword>
<comment type="subcellular location">
    <subcellularLocation>
        <location evidence="1">Mitochondrion</location>
    </subcellularLocation>
</comment>
<evidence type="ECO:0000256" key="5">
    <source>
        <dbReference type="ARBA" id="ARBA00022927"/>
    </source>
</evidence>
<keyword evidence="8" id="KW-1015">Disulfide bond</keyword>
<evidence type="ECO:0000256" key="4">
    <source>
        <dbReference type="ARBA" id="ARBA00022833"/>
    </source>
</evidence>
<dbReference type="Ensembl" id="ENSCMIT00000030489.1">
    <property type="protein sequence ID" value="ENSCMIP00000030023.1"/>
    <property type="gene ID" value="ENSCMIG00000012951.1"/>
</dbReference>
<evidence type="ECO:0000313" key="12">
    <source>
        <dbReference type="Proteomes" id="UP000314986"/>
    </source>
</evidence>
<dbReference type="Proteomes" id="UP000314986">
    <property type="component" value="Unassembled WGS sequence"/>
</dbReference>
<dbReference type="Pfam" id="PF02953">
    <property type="entry name" value="zf-Tim10_DDP"/>
    <property type="match status" value="1"/>
</dbReference>
<name>A0A4W3IUU4_CALMI</name>
<evidence type="ECO:0000256" key="1">
    <source>
        <dbReference type="ARBA" id="ARBA00004173"/>
    </source>
</evidence>
<dbReference type="STRING" id="7868.ENSCMIP00000030023"/>
<dbReference type="GO" id="GO:0015031">
    <property type="term" value="P:protein transport"/>
    <property type="evidence" value="ECO:0007669"/>
    <property type="project" value="UniProtKB-KW"/>
</dbReference>
<keyword evidence="5" id="KW-0653">Protein transport</keyword>
<dbReference type="GeneTree" id="ENSGT00940000174587"/>
<keyword evidence="12" id="KW-1185">Reference proteome</keyword>
<dbReference type="SUPFAM" id="SSF144122">
    <property type="entry name" value="Tim10-like"/>
    <property type="match status" value="1"/>
</dbReference>
<dbReference type="OMA" id="GNERGIC"/>
<proteinExistence type="predicted"/>
<dbReference type="GO" id="GO:0046872">
    <property type="term" value="F:metal ion binding"/>
    <property type="evidence" value="ECO:0007669"/>
    <property type="project" value="UniProtKB-KW"/>
</dbReference>
<evidence type="ECO:0000259" key="10">
    <source>
        <dbReference type="Pfam" id="PF02953"/>
    </source>
</evidence>
<feature type="region of interest" description="Disordered" evidence="9">
    <location>
        <begin position="81"/>
        <end position="155"/>
    </location>
</feature>
<evidence type="ECO:0000256" key="6">
    <source>
        <dbReference type="ARBA" id="ARBA00023010"/>
    </source>
</evidence>
<dbReference type="InterPro" id="IPR050673">
    <property type="entry name" value="Mito_inner_translocase_sub"/>
</dbReference>
<feature type="domain" description="Tim10-like" evidence="10">
    <location>
        <begin position="8"/>
        <end position="64"/>
    </location>
</feature>
<evidence type="ECO:0000256" key="9">
    <source>
        <dbReference type="SAM" id="MobiDB-lite"/>
    </source>
</evidence>
<keyword evidence="7" id="KW-0496">Mitochondrion</keyword>
<dbReference type="InParanoid" id="A0A4W3IUU4"/>
<protein>
    <recommendedName>
        <fullName evidence="10">Tim10-like domain-containing protein</fullName>
    </recommendedName>
</protein>
<reference evidence="12" key="3">
    <citation type="journal article" date="2014" name="Nature">
        <title>Elephant shark genome provides unique insights into gnathostome evolution.</title>
        <authorList>
            <consortium name="International Elephant Shark Genome Sequencing Consortium"/>
            <person name="Venkatesh B."/>
            <person name="Lee A.P."/>
            <person name="Ravi V."/>
            <person name="Maurya A.K."/>
            <person name="Lian M.M."/>
            <person name="Swann J.B."/>
            <person name="Ohta Y."/>
            <person name="Flajnik M.F."/>
            <person name="Sutoh Y."/>
            <person name="Kasahara M."/>
            <person name="Hoon S."/>
            <person name="Gangu V."/>
            <person name="Roy S.W."/>
            <person name="Irimia M."/>
            <person name="Korzh V."/>
            <person name="Kondrychyn I."/>
            <person name="Lim Z.W."/>
            <person name="Tay B.H."/>
            <person name="Tohari S."/>
            <person name="Kong K.W."/>
            <person name="Ho S."/>
            <person name="Lorente-Galdos B."/>
            <person name="Quilez J."/>
            <person name="Marques-Bonet T."/>
            <person name="Raney B.J."/>
            <person name="Ingham P.W."/>
            <person name="Tay A."/>
            <person name="Hillier L.W."/>
            <person name="Minx P."/>
            <person name="Boehm T."/>
            <person name="Wilson R.K."/>
            <person name="Brenner S."/>
            <person name="Warren W.C."/>
        </authorList>
    </citation>
    <scope>NUCLEOTIDE SEQUENCE [LARGE SCALE GENOMIC DNA]</scope>
</reference>
<dbReference type="AlphaFoldDB" id="A0A4W3IUU4"/>
<dbReference type="InterPro" id="IPR004217">
    <property type="entry name" value="Tim10-like"/>
</dbReference>
<evidence type="ECO:0000256" key="3">
    <source>
        <dbReference type="ARBA" id="ARBA00022723"/>
    </source>
</evidence>
<accession>A0A4W3IUU4</accession>
<reference evidence="12" key="1">
    <citation type="journal article" date="2006" name="Science">
        <title>Ancient noncoding elements conserved in the human genome.</title>
        <authorList>
            <person name="Venkatesh B."/>
            <person name="Kirkness E.F."/>
            <person name="Loh Y.H."/>
            <person name="Halpern A.L."/>
            <person name="Lee A.P."/>
            <person name="Johnson J."/>
            <person name="Dandona N."/>
            <person name="Viswanathan L.D."/>
            <person name="Tay A."/>
            <person name="Venter J.C."/>
            <person name="Strausberg R.L."/>
            <person name="Brenner S."/>
        </authorList>
    </citation>
    <scope>NUCLEOTIDE SEQUENCE [LARGE SCALE GENOMIC DNA]</scope>
</reference>
<sequence>MEPDGQMRNVTNFLQLNVSKTELCFLSCLLQGTTQGVCVCEEHCVSSCAGKLIRTNHRLMGTYVQLMPTIVQKRISEYESKMPQGALPEPGLNPGLPAPDVSPGVPTPEVSPGVPAPDVPPNTSEGKPTLPAVEVPLTSGHGDSTTSVDSLTQQR</sequence>
<reference evidence="11" key="5">
    <citation type="submission" date="2025-09" db="UniProtKB">
        <authorList>
            <consortium name="Ensembl"/>
        </authorList>
    </citation>
    <scope>IDENTIFICATION</scope>
</reference>
<organism evidence="11 12">
    <name type="scientific">Callorhinchus milii</name>
    <name type="common">Ghost shark</name>
    <dbReference type="NCBI Taxonomy" id="7868"/>
    <lineage>
        <taxon>Eukaryota</taxon>
        <taxon>Metazoa</taxon>
        <taxon>Chordata</taxon>
        <taxon>Craniata</taxon>
        <taxon>Vertebrata</taxon>
        <taxon>Chondrichthyes</taxon>
        <taxon>Holocephali</taxon>
        <taxon>Chimaeriformes</taxon>
        <taxon>Callorhinchidae</taxon>
        <taxon>Callorhinchus</taxon>
    </lineage>
</organism>
<dbReference type="GO" id="GO:0005739">
    <property type="term" value="C:mitochondrion"/>
    <property type="evidence" value="ECO:0007669"/>
    <property type="project" value="UniProtKB-SubCell"/>
</dbReference>
<reference evidence="12" key="2">
    <citation type="journal article" date="2007" name="PLoS Biol.">
        <title>Survey sequencing and comparative analysis of the elephant shark (Callorhinchus milii) genome.</title>
        <authorList>
            <person name="Venkatesh B."/>
            <person name="Kirkness E.F."/>
            <person name="Loh Y.H."/>
            <person name="Halpern A.L."/>
            <person name="Lee A.P."/>
            <person name="Johnson J."/>
            <person name="Dandona N."/>
            <person name="Viswanathan L.D."/>
            <person name="Tay A."/>
            <person name="Venter J.C."/>
            <person name="Strausberg R.L."/>
            <person name="Brenner S."/>
        </authorList>
    </citation>
    <scope>NUCLEOTIDE SEQUENCE [LARGE SCALE GENOMIC DNA]</scope>
</reference>
<keyword evidence="4" id="KW-0862">Zinc</keyword>